<dbReference type="SUPFAM" id="SSF53067">
    <property type="entry name" value="Actin-like ATPase domain"/>
    <property type="match status" value="2"/>
</dbReference>
<organism evidence="3 4">
    <name type="scientific">Komagataeibacter swingsii</name>
    <dbReference type="NCBI Taxonomy" id="215220"/>
    <lineage>
        <taxon>Bacteria</taxon>
        <taxon>Pseudomonadati</taxon>
        <taxon>Pseudomonadota</taxon>
        <taxon>Alphaproteobacteria</taxon>
        <taxon>Acetobacterales</taxon>
        <taxon>Acetobacteraceae</taxon>
        <taxon>Komagataeibacter</taxon>
    </lineage>
</organism>
<dbReference type="PANTHER" id="PTHR30005:SF0">
    <property type="entry name" value="RETROGRADE REGULATION PROTEIN 2"/>
    <property type="match status" value="1"/>
</dbReference>
<evidence type="ECO:0000259" key="2">
    <source>
        <dbReference type="Pfam" id="PF02541"/>
    </source>
</evidence>
<dbReference type="RefSeq" id="WP_110555863.1">
    <property type="nucleotide sequence ID" value="NZ_NKUB01000003.1"/>
</dbReference>
<sequence>MNMVQQTLSAKIRPQGNIPSPASAMNRRALRAPLYAAIDLGTHNCRLLVARAGEQGLRVIDSFSRAVRLGEGLHHSGQLAEAAMDRTINALRTCVARMGLYDLHGHRAIATEACRRAGNGMDFIARVLHETGLDISVISAREEAELALAACNSLLQSHPHATGRGLLFDIGGGSTEIAWARIDRAAGRHDLSGYVSLPTGIMTVGERHGADIFTDRGYRAVVSEISDMLRGFDDVHCITREIARGNVMLLGTSGTVTTLASLAQGQDRYERAGIDGSSLSVPHALALVDSLRRSGMDGLARNPLIGPERARYMLPGCAIFEAIATTWPMAEVTVADRGLRDGLLLRMIGDRRRHGGLSAPPPSFPLHNRMEHRVSP</sequence>
<feature type="domain" description="Ppx/GppA phosphatase N-terminal" evidence="2">
    <location>
        <begin position="48"/>
        <end position="348"/>
    </location>
</feature>
<feature type="region of interest" description="Disordered" evidence="1">
    <location>
        <begin position="354"/>
        <end position="376"/>
    </location>
</feature>
<gene>
    <name evidence="3" type="ORF">CFR76_03425</name>
</gene>
<dbReference type="InterPro" id="IPR050273">
    <property type="entry name" value="GppA/Ppx_hydrolase"/>
</dbReference>
<proteinExistence type="predicted"/>
<accession>A0A2V4RKZ0</accession>
<evidence type="ECO:0000313" key="4">
    <source>
        <dbReference type="Proteomes" id="UP000247371"/>
    </source>
</evidence>
<evidence type="ECO:0000313" key="3">
    <source>
        <dbReference type="EMBL" id="PYD70436.1"/>
    </source>
</evidence>
<dbReference type="Gene3D" id="3.30.420.40">
    <property type="match status" value="1"/>
</dbReference>
<dbReference type="CDD" id="cd24054">
    <property type="entry name" value="ASKHA_NBD_AaPPX-GppA_MtPPX2-like"/>
    <property type="match status" value="1"/>
</dbReference>
<dbReference type="Proteomes" id="UP000247371">
    <property type="component" value="Unassembled WGS sequence"/>
</dbReference>
<protein>
    <submittedName>
        <fullName evidence="3">Exopolyphosphatase</fullName>
    </submittedName>
</protein>
<dbReference type="AlphaFoldDB" id="A0A2V4RKZ0"/>
<evidence type="ECO:0000256" key="1">
    <source>
        <dbReference type="SAM" id="MobiDB-lite"/>
    </source>
</evidence>
<reference evidence="3 4" key="1">
    <citation type="submission" date="2017-07" db="EMBL/GenBank/DDBJ databases">
        <title>A draft genome sequence of Komagataeibacter swingsii LMG 22125.</title>
        <authorList>
            <person name="Skraban J."/>
            <person name="Cleenwerck I."/>
            <person name="Vandamme P."/>
            <person name="Trcek J."/>
        </authorList>
    </citation>
    <scope>NUCLEOTIDE SEQUENCE [LARGE SCALE GENOMIC DNA]</scope>
    <source>
        <strain evidence="3 4">LMG 22125</strain>
    </source>
</reference>
<dbReference type="InterPro" id="IPR003695">
    <property type="entry name" value="Ppx_GppA_N"/>
</dbReference>
<dbReference type="GO" id="GO:0016462">
    <property type="term" value="F:pyrophosphatase activity"/>
    <property type="evidence" value="ECO:0007669"/>
    <property type="project" value="TreeGrafter"/>
</dbReference>
<dbReference type="PANTHER" id="PTHR30005">
    <property type="entry name" value="EXOPOLYPHOSPHATASE"/>
    <property type="match status" value="1"/>
</dbReference>
<name>A0A2V4RKZ0_9PROT</name>
<keyword evidence="4" id="KW-1185">Reference proteome</keyword>
<feature type="region of interest" description="Disordered" evidence="1">
    <location>
        <begin position="1"/>
        <end position="21"/>
    </location>
</feature>
<dbReference type="EMBL" id="NKUB01000003">
    <property type="protein sequence ID" value="PYD70436.1"/>
    <property type="molecule type" value="Genomic_DNA"/>
</dbReference>
<dbReference type="Pfam" id="PF02541">
    <property type="entry name" value="Ppx-GppA"/>
    <property type="match status" value="1"/>
</dbReference>
<dbReference type="Gene3D" id="3.30.420.150">
    <property type="entry name" value="Exopolyphosphatase. Domain 2"/>
    <property type="match status" value="1"/>
</dbReference>
<comment type="caution">
    <text evidence="3">The sequence shown here is derived from an EMBL/GenBank/DDBJ whole genome shotgun (WGS) entry which is preliminary data.</text>
</comment>
<dbReference type="InterPro" id="IPR043129">
    <property type="entry name" value="ATPase_NBD"/>
</dbReference>